<dbReference type="InterPro" id="IPR018247">
    <property type="entry name" value="EF_Hand_1_Ca_BS"/>
</dbReference>
<keyword evidence="4" id="KW-1185">Reference proteome</keyword>
<dbReference type="GeneID" id="80817051"/>
<dbReference type="EMBL" id="FNYY01000002">
    <property type="protein sequence ID" value="SEI84735.1"/>
    <property type="molecule type" value="Genomic_DNA"/>
</dbReference>
<protein>
    <submittedName>
        <fullName evidence="3">EF hand</fullName>
    </submittedName>
</protein>
<dbReference type="AlphaFoldDB" id="A0A975W7I2"/>
<dbReference type="GO" id="GO:0005509">
    <property type="term" value="F:calcium ion binding"/>
    <property type="evidence" value="ECO:0007669"/>
    <property type="project" value="InterPro"/>
</dbReference>
<keyword evidence="1" id="KW-0732">Signal</keyword>
<gene>
    <name evidence="3" type="ORF">SAMN04487940_102184</name>
</gene>
<dbReference type="PROSITE" id="PS00018">
    <property type="entry name" value="EF_HAND_1"/>
    <property type="match status" value="1"/>
</dbReference>
<evidence type="ECO:0000259" key="2">
    <source>
        <dbReference type="PROSITE" id="PS50222"/>
    </source>
</evidence>
<name>A0A975W7I2_9RHOB</name>
<dbReference type="Gene3D" id="1.10.238.10">
    <property type="entry name" value="EF-hand"/>
    <property type="match status" value="1"/>
</dbReference>
<proteinExistence type="predicted"/>
<dbReference type="InterPro" id="IPR002048">
    <property type="entry name" value="EF_hand_dom"/>
</dbReference>
<evidence type="ECO:0000256" key="1">
    <source>
        <dbReference type="SAM" id="SignalP"/>
    </source>
</evidence>
<feature type="domain" description="EF-hand" evidence="2">
    <location>
        <begin position="42"/>
        <end position="77"/>
    </location>
</feature>
<dbReference type="InterPro" id="IPR011992">
    <property type="entry name" value="EF-hand-dom_pair"/>
</dbReference>
<evidence type="ECO:0000313" key="3">
    <source>
        <dbReference type="EMBL" id="SEI84735.1"/>
    </source>
</evidence>
<dbReference type="Pfam" id="PF13202">
    <property type="entry name" value="EF-hand_5"/>
    <property type="match status" value="1"/>
</dbReference>
<evidence type="ECO:0000313" key="4">
    <source>
        <dbReference type="Proteomes" id="UP000182932"/>
    </source>
</evidence>
<feature type="chain" id="PRO_5037723107" evidence="1">
    <location>
        <begin position="22"/>
        <end position="78"/>
    </location>
</feature>
<dbReference type="Proteomes" id="UP000182932">
    <property type="component" value="Unassembled WGS sequence"/>
</dbReference>
<organism evidence="3 4">
    <name type="scientific">Marinovum algicola</name>
    <dbReference type="NCBI Taxonomy" id="42444"/>
    <lineage>
        <taxon>Bacteria</taxon>
        <taxon>Pseudomonadati</taxon>
        <taxon>Pseudomonadota</taxon>
        <taxon>Alphaproteobacteria</taxon>
        <taxon>Rhodobacterales</taxon>
        <taxon>Roseobacteraceae</taxon>
        <taxon>Marinovum</taxon>
    </lineage>
</organism>
<sequence length="78" mass="8155">MTTKSLTLAAFVLAAASPALAQVTVEDTDADGSFSMQELQAAYPEMTVEVFAQIDVDQSGDVSEDELSVALEAGLLTE</sequence>
<dbReference type="SUPFAM" id="SSF47473">
    <property type="entry name" value="EF-hand"/>
    <property type="match status" value="1"/>
</dbReference>
<accession>A0A975W7I2</accession>
<feature type="signal peptide" evidence="1">
    <location>
        <begin position="1"/>
        <end position="21"/>
    </location>
</feature>
<comment type="caution">
    <text evidence="3">The sequence shown here is derived from an EMBL/GenBank/DDBJ whole genome shotgun (WGS) entry which is preliminary data.</text>
</comment>
<dbReference type="PROSITE" id="PS50222">
    <property type="entry name" value="EF_HAND_2"/>
    <property type="match status" value="1"/>
</dbReference>
<reference evidence="3 4" key="1">
    <citation type="submission" date="2016-10" db="EMBL/GenBank/DDBJ databases">
        <authorList>
            <person name="Varghese N."/>
            <person name="Submissions S."/>
        </authorList>
    </citation>
    <scope>NUCLEOTIDE SEQUENCE [LARGE SCALE GENOMIC DNA]</scope>
    <source>
        <strain evidence="3 4">FF3</strain>
    </source>
</reference>
<dbReference type="RefSeq" id="WP_048531031.1">
    <property type="nucleotide sequence ID" value="NZ_CATLQZ010000001.1"/>
</dbReference>